<dbReference type="InterPro" id="IPR036322">
    <property type="entry name" value="WD40_repeat_dom_sf"/>
</dbReference>
<feature type="compositionally biased region" description="Basic residues" evidence="8">
    <location>
        <begin position="28"/>
        <end position="48"/>
    </location>
</feature>
<dbReference type="Pfam" id="PF02138">
    <property type="entry name" value="Beach"/>
    <property type="match status" value="1"/>
</dbReference>
<dbReference type="GO" id="GO:0003723">
    <property type="term" value="F:RNA binding"/>
    <property type="evidence" value="ECO:0007669"/>
    <property type="project" value="InterPro"/>
</dbReference>
<keyword evidence="2" id="KW-0479">Metal-binding</keyword>
<evidence type="ECO:0000256" key="5">
    <source>
        <dbReference type="ARBA" id="ARBA00022833"/>
    </source>
</evidence>
<dbReference type="InterPro" id="IPR011011">
    <property type="entry name" value="Znf_FYVE_PHD"/>
</dbReference>
<keyword evidence="1" id="KW-0853">WD repeat</keyword>
<sequence>MIRDAVIEREPKACSADVLRALDDIISAKRKQTPRRPAKQSSAKKNKGAKAAALGGSAAAAVSNANRQQPPVVFPGRNQKGPGSKVIVSNLPVDVTEAQVKELFSTTIGPLRRAQMSYKANGQSTGVVTVEFQRAEDANRAYAQYNNRLIDSKRPLKIEVVVDPARATPAVAAKPAANKTAKSKAAKKRSAKRAAARTPKTVEDLDAEMEDYAKQGASENAPMQDAQPAADVLGGGRDATPAHQSPLSPTDRALVMGEPGRGQRAPRAVPASPLFLDVEFSKMRDAAPSPSGSSDGVAALNAALLQAQISSPIVSASAWDEGAEPDRAGTRLIELVEELHKCPPTDYSEMLRITTDVHHVLIEHRGAARVYEGFGRNGGFLVVMQVLSFLQLAADEAARVVRSQLLLRTLTLLCDAITYSRTNLFSFAHIPGWDGFLHSLELAADAGAAQITASRLVALLFGLATGDVAGGAQHFGVVWRALPDVLVPGASVADVRARLPHWRTHALVHPRAIEGALRIAAADDVVLLASYALLTDLTGAPRNVVVLARSPLVSRMLRAWLDEGVSATPTRTLVHAWRAHLLETVLCDGIRSSEDVQLVLQTLTTAPLDTQLPLLHLLRGVARSAYRPSALTFAPSTSPGGGGAYVAALRRAFPPEDTRSSGYSLAVTLRVDRADGDGTVDLVTIGDRVRLALDLRTLRLVYATAAPTTLERAQLVLHTWHHVVLTHARAPAHTPSTLHVYVDGQRVASVQAAYPATLARAPLLVGCAPNQPGIRAALPALATWLLSSLLLQDGVMPSSVPLLLALLPPQYMGNLQGALARFLPYAAQARMERRLAQLAAANAQAPGRGETRAYAALHTALHDAGAAVFPLAHVYIHLGAAHTLRTATGVLLLDKVMPSVDAAVQSPGGHARILGVPTITVPRDVGDAVWAAGGAVGLLQLVERAESGAALEACVRLFLELVSHTWRLAADAERARAYHVLGLLLRDRATRLTPGTLDALLDACVVRGMLCNVPLYRAVLLDACLWAQAPHDVQVAYLAHFRTVLRGAAGASNAHRLAKAPVLRHVLYVARLAPHRVDTLQAPLADALHAVLHALVSARSVQALLLFAVAYLAPWTPPAPLQGAARMDADEAHSVECAAALVPPAQPSPDARLARLAHVLLLRFVDVYAGDAGRLARLARWPCARRLVLLVRPGMAPDVAAPTLALIAQLLPHARFREQWDAHGGFRVLERALPPIWDAPDVLPALWHILLGAREPRASLYATYAPQAPPAPLACPVALRVLLLCIAEGLAHERTEVRHRRRSLPTSPQHTAASARRVRLQESVQLLIAYATHPDMARCLLVAPSLLCLLHALTPLLATDSAPPSAFVTVLCTDLLEMLAARIAASMTASGTISLLTSAHQAMPTADPVLQSRLCARLYTRVVAHVFPLPSATRRMLSMGAALLKLATNESIGEVPLQNELFVAGAHLLDVAATHPGTLMPRSASQAAVAMKRNVLHAFASTPLNAHTSPPCVFCATYWAHLEADTLFAQCVANRIVARIRTVWDGDAATTLLLLAETHPEVVTEGKLTELVDALRHERSMPLPVPPFAGVWEAAENDQALFRRGLRLDRATQLHASLFKPSMRAQGILTTHARLAQWHASAAEAERVQFARYAQDLRDDAHYVRQAWLDASEALALQRGAPHDWQLDTTEGPGRARLKLFPVMPSDAVPTERNANAALPAELAELAPDDVGGTSDAALLDDVQLAAEIEAGTAPPEAVPAAPAPAGAPTGAPAPEAPPVPLPDEVEDTYRIVQRSLHPGDTAEALINASRVLGIETRGCLVVASAEHLYVLDDYFQRPSGEIVHVADVPTAERDELIAAAFASAQPSSAPLEHAAVLCWAWDALTLCLRRAWLHRRTALELFFADGRSCLLVLADASHVDQVLTLVRAKAQRALTDAERMINDLREPPSVPHAAQRLPGVLRRTHAVAPTTRAWQEGRLSNAAYLMALNTLAGRTMNDLTQFPVFPWVIADYTSGTLDLDTAATFRDLARPMGAQTEARRTDSAERYQQLLEVNMDPFHYGTHYSTAASVCGFLVRLRPFAHWLIELQGGNFDLADRMFASVGRAFHSASAQARGDVRELIPEFFFLPELFVNMNHFALGRTQAGTAINDVELPPWAHGDPWLFVQLHREALESPYVSAHLHAWIDLVFGYKARGQAAVDALNVFHPLSYADSVDVARIDSPLEREAAAQVIHNFGQTPCTLFARPHPPRDVRTIDDLARTPHLLIPARAPAAQLGAPIHALGGMPTAVRAARRGEALLPDGLLTYGHLDGSMHIVPSQKTQAPHVTEQAAPSRITAVAVVGTTHVVVGAEDGTVQLFGLRAAQPTLEPCTVWTGHAAAVVCAAASATWRIAVTGAADHTAIVWDVTRQRYIRTLRGHDQPLEHVAIDDERGYIATAAGDEVCVYSINGHLLARQSTRAATRRPLSALAFCARDFHVGGLAMLVTGHAGQLLVWRVASNHEATPSDAPRWRLALQASLEAPSMAPITAVHVATLDTLCTGDEAGDVYTWSLPGTAVTPPRLPEGVCMNAACQKRFGFLELKRTCGACGGVFCSACTVPYKDTRLCTYCAATLSARGLEL</sequence>
<dbReference type="Proteomes" id="UP001216638">
    <property type="component" value="Chromosome 3"/>
</dbReference>
<evidence type="ECO:0000256" key="6">
    <source>
        <dbReference type="ARBA" id="ARBA00054699"/>
    </source>
</evidence>
<dbReference type="CDD" id="cd00065">
    <property type="entry name" value="FYVE_like_SF"/>
    <property type="match status" value="1"/>
</dbReference>
<evidence type="ECO:0000256" key="8">
    <source>
        <dbReference type="SAM" id="MobiDB-lite"/>
    </source>
</evidence>
<dbReference type="Gene3D" id="2.30.29.30">
    <property type="entry name" value="Pleckstrin-homology domain (PH domain)/Phosphotyrosine-binding domain (PTB)"/>
    <property type="match status" value="1"/>
</dbReference>
<dbReference type="InterPro" id="IPR036372">
    <property type="entry name" value="BEACH_dom_sf"/>
</dbReference>
<evidence type="ECO:0000259" key="11">
    <source>
        <dbReference type="SMART" id="SM01026"/>
    </source>
</evidence>
<evidence type="ECO:0000256" key="7">
    <source>
        <dbReference type="ARBA" id="ARBA00073334"/>
    </source>
</evidence>
<dbReference type="PANTHER" id="PTHR46108:SF4">
    <property type="entry name" value="BLUE CHEESE"/>
    <property type="match status" value="1"/>
</dbReference>
<keyword evidence="5" id="KW-0862">Zinc</keyword>
<evidence type="ECO:0000256" key="2">
    <source>
        <dbReference type="ARBA" id="ARBA00022723"/>
    </source>
</evidence>
<dbReference type="GO" id="GO:0008270">
    <property type="term" value="F:zinc ion binding"/>
    <property type="evidence" value="ECO:0007669"/>
    <property type="project" value="UniProtKB-KW"/>
</dbReference>
<dbReference type="CDD" id="cd06071">
    <property type="entry name" value="Beach"/>
    <property type="match status" value="1"/>
</dbReference>
<dbReference type="InterPro" id="IPR013320">
    <property type="entry name" value="ConA-like_dom_sf"/>
</dbReference>
<feature type="region of interest" description="Disordered" evidence="8">
    <location>
        <begin position="28"/>
        <end position="79"/>
    </location>
</feature>
<dbReference type="InterPro" id="IPR000409">
    <property type="entry name" value="BEACH_dom"/>
</dbReference>
<reference evidence="12" key="1">
    <citation type="submission" date="2023-03" db="EMBL/GenBank/DDBJ databases">
        <title>Mating type loci evolution in Malassezia.</title>
        <authorList>
            <person name="Coelho M.A."/>
        </authorList>
    </citation>
    <scope>NUCLEOTIDE SEQUENCE</scope>
    <source>
        <strain evidence="12">CBS 14135</strain>
    </source>
</reference>
<feature type="region of interest" description="Disordered" evidence="8">
    <location>
        <begin position="1297"/>
        <end position="1316"/>
    </location>
</feature>
<gene>
    <name evidence="12" type="primary">BPH1</name>
    <name evidence="12" type="ORF">MBRA1_002615</name>
</gene>
<dbReference type="CDD" id="cd12267">
    <property type="entry name" value="RRM_YRA1_MLO3"/>
    <property type="match status" value="1"/>
</dbReference>
<feature type="compositionally biased region" description="Basic residues" evidence="8">
    <location>
        <begin position="181"/>
        <end position="195"/>
    </location>
</feature>
<organism evidence="12 13">
    <name type="scientific">Malassezia brasiliensis</name>
    <dbReference type="NCBI Taxonomy" id="1821822"/>
    <lineage>
        <taxon>Eukaryota</taxon>
        <taxon>Fungi</taxon>
        <taxon>Dikarya</taxon>
        <taxon>Basidiomycota</taxon>
        <taxon>Ustilaginomycotina</taxon>
        <taxon>Malasseziomycetes</taxon>
        <taxon>Malasseziales</taxon>
        <taxon>Malasseziaceae</taxon>
        <taxon>Malassezia</taxon>
    </lineage>
</organism>
<feature type="compositionally biased region" description="Low complexity" evidence="8">
    <location>
        <begin position="49"/>
        <end position="66"/>
    </location>
</feature>
<keyword evidence="13" id="KW-1185">Reference proteome</keyword>
<dbReference type="FunFam" id="1.10.1540.10:FF:000001">
    <property type="entry name" value="neurobeachin isoform X1"/>
    <property type="match status" value="1"/>
</dbReference>
<dbReference type="SUPFAM" id="SSF81837">
    <property type="entry name" value="BEACH domain"/>
    <property type="match status" value="1"/>
</dbReference>
<dbReference type="Gene3D" id="3.30.70.330">
    <property type="match status" value="1"/>
</dbReference>
<dbReference type="SUPFAM" id="SSF54928">
    <property type="entry name" value="RNA-binding domain, RBD"/>
    <property type="match status" value="1"/>
</dbReference>
<name>A0AAF0DUJ0_9BASI</name>
<dbReference type="InterPro" id="IPR034357">
    <property type="entry name" value="Yra1/Mlo3_RRM"/>
</dbReference>
<dbReference type="InterPro" id="IPR000504">
    <property type="entry name" value="RRM_dom"/>
</dbReference>
<feature type="region of interest" description="Disordered" evidence="8">
    <location>
        <begin position="173"/>
        <end position="251"/>
    </location>
</feature>
<feature type="domain" description="FYVE zinc finger" evidence="9">
    <location>
        <begin position="2556"/>
        <end position="2615"/>
    </location>
</feature>
<keyword evidence="3" id="KW-0677">Repeat</keyword>
<dbReference type="PANTHER" id="PTHR46108">
    <property type="entry name" value="BLUE CHEESE"/>
    <property type="match status" value="1"/>
</dbReference>
<evidence type="ECO:0000313" key="13">
    <source>
        <dbReference type="Proteomes" id="UP001216638"/>
    </source>
</evidence>
<dbReference type="InterPro" id="IPR000306">
    <property type="entry name" value="Znf_FYVE"/>
</dbReference>
<feature type="domain" description="RRM" evidence="10">
    <location>
        <begin position="85"/>
        <end position="159"/>
    </location>
</feature>
<dbReference type="InterPro" id="IPR011993">
    <property type="entry name" value="PH-like_dom_sf"/>
</dbReference>
<evidence type="ECO:0000256" key="1">
    <source>
        <dbReference type="ARBA" id="ARBA00022574"/>
    </source>
</evidence>
<evidence type="ECO:0000259" key="9">
    <source>
        <dbReference type="SMART" id="SM00064"/>
    </source>
</evidence>
<keyword evidence="4" id="KW-0863">Zinc-finger</keyword>
<feature type="domain" description="BEACH" evidence="11">
    <location>
        <begin position="1972"/>
        <end position="2251"/>
    </location>
</feature>
<protein>
    <recommendedName>
        <fullName evidence="7">Beige protein homolog 1</fullName>
    </recommendedName>
</protein>
<evidence type="ECO:0000313" key="12">
    <source>
        <dbReference type="EMBL" id="WFC95959.1"/>
    </source>
</evidence>
<dbReference type="Gene3D" id="2.130.10.10">
    <property type="entry name" value="YVTN repeat-like/Quinoprotein amine dehydrogenase"/>
    <property type="match status" value="1"/>
</dbReference>
<evidence type="ECO:0000256" key="4">
    <source>
        <dbReference type="ARBA" id="ARBA00022771"/>
    </source>
</evidence>
<dbReference type="Pfam" id="PF00076">
    <property type="entry name" value="RRM_1"/>
    <property type="match status" value="1"/>
</dbReference>
<dbReference type="SMART" id="SM00064">
    <property type="entry name" value="FYVE"/>
    <property type="match status" value="1"/>
</dbReference>
<dbReference type="SMART" id="SM00360">
    <property type="entry name" value="RRM"/>
    <property type="match status" value="1"/>
</dbReference>
<comment type="function">
    <text evidence="6">May be involved in protein sorting and cell wall formation.</text>
</comment>
<dbReference type="InterPro" id="IPR015943">
    <property type="entry name" value="WD40/YVTN_repeat-like_dom_sf"/>
</dbReference>
<dbReference type="PROSITE" id="PS00678">
    <property type="entry name" value="WD_REPEATS_1"/>
    <property type="match status" value="1"/>
</dbReference>
<dbReference type="EMBL" id="CP119953">
    <property type="protein sequence ID" value="WFC95959.1"/>
    <property type="molecule type" value="Genomic_DNA"/>
</dbReference>
<dbReference type="InterPro" id="IPR001680">
    <property type="entry name" value="WD40_rpt"/>
</dbReference>
<dbReference type="InterPro" id="IPR012677">
    <property type="entry name" value="Nucleotide-bd_a/b_plait_sf"/>
</dbReference>
<dbReference type="SUPFAM" id="SSF50729">
    <property type="entry name" value="PH domain-like"/>
    <property type="match status" value="1"/>
</dbReference>
<dbReference type="SMART" id="SM01026">
    <property type="entry name" value="Beach"/>
    <property type="match status" value="1"/>
</dbReference>
<feature type="compositionally biased region" description="Low complexity" evidence="8">
    <location>
        <begin position="1755"/>
        <end position="1774"/>
    </location>
</feature>
<dbReference type="Pfam" id="PF23295">
    <property type="entry name" value="Arm_4"/>
    <property type="match status" value="1"/>
</dbReference>
<dbReference type="Gene3D" id="1.10.1540.10">
    <property type="entry name" value="BEACH domain"/>
    <property type="match status" value="1"/>
</dbReference>
<dbReference type="InterPro" id="IPR051944">
    <property type="entry name" value="BEACH_domain_protein"/>
</dbReference>
<feature type="region of interest" description="Disordered" evidence="8">
    <location>
        <begin position="1755"/>
        <end position="1784"/>
    </location>
</feature>
<proteinExistence type="predicted"/>
<accession>A0AAF0DUJ0</accession>
<dbReference type="SUPFAM" id="SSF50978">
    <property type="entry name" value="WD40 repeat-like"/>
    <property type="match status" value="1"/>
</dbReference>
<dbReference type="SUPFAM" id="SSF49899">
    <property type="entry name" value="Concanavalin A-like lectins/glucanases"/>
    <property type="match status" value="1"/>
</dbReference>
<dbReference type="SUPFAM" id="SSF57903">
    <property type="entry name" value="FYVE/PHD zinc finger"/>
    <property type="match status" value="1"/>
</dbReference>
<dbReference type="InterPro" id="IPR035979">
    <property type="entry name" value="RBD_domain_sf"/>
</dbReference>
<dbReference type="InterPro" id="IPR019775">
    <property type="entry name" value="WD40_repeat_CS"/>
</dbReference>
<dbReference type="SMART" id="SM00320">
    <property type="entry name" value="WD40"/>
    <property type="match status" value="4"/>
</dbReference>
<evidence type="ECO:0000259" key="10">
    <source>
        <dbReference type="SMART" id="SM00360"/>
    </source>
</evidence>
<dbReference type="InterPro" id="IPR056252">
    <property type="entry name" value="Alfy-like_Arm-like"/>
</dbReference>
<evidence type="ECO:0000256" key="3">
    <source>
        <dbReference type="ARBA" id="ARBA00022737"/>
    </source>
</evidence>